<gene>
    <name evidence="1" type="ORF">Fot_30692</name>
</gene>
<dbReference type="AlphaFoldDB" id="A0ABD1T2V0"/>
<organism evidence="1 2">
    <name type="scientific">Forsythia ovata</name>
    <dbReference type="NCBI Taxonomy" id="205694"/>
    <lineage>
        <taxon>Eukaryota</taxon>
        <taxon>Viridiplantae</taxon>
        <taxon>Streptophyta</taxon>
        <taxon>Embryophyta</taxon>
        <taxon>Tracheophyta</taxon>
        <taxon>Spermatophyta</taxon>
        <taxon>Magnoliopsida</taxon>
        <taxon>eudicotyledons</taxon>
        <taxon>Gunneridae</taxon>
        <taxon>Pentapetalae</taxon>
        <taxon>asterids</taxon>
        <taxon>lamiids</taxon>
        <taxon>Lamiales</taxon>
        <taxon>Oleaceae</taxon>
        <taxon>Forsythieae</taxon>
        <taxon>Forsythia</taxon>
    </lineage>
</organism>
<dbReference type="Proteomes" id="UP001604277">
    <property type="component" value="Unassembled WGS sequence"/>
</dbReference>
<evidence type="ECO:0000313" key="2">
    <source>
        <dbReference type="Proteomes" id="UP001604277"/>
    </source>
</evidence>
<keyword evidence="2" id="KW-1185">Reference proteome</keyword>
<reference evidence="2" key="1">
    <citation type="submission" date="2024-07" db="EMBL/GenBank/DDBJ databases">
        <title>Two chromosome-level genome assemblies of Korean endemic species Abeliophyllum distichum and Forsythia ovata (Oleaceae).</title>
        <authorList>
            <person name="Jang H."/>
        </authorList>
    </citation>
    <scope>NUCLEOTIDE SEQUENCE [LARGE SCALE GENOMIC DNA]</scope>
</reference>
<dbReference type="EMBL" id="JBFOLJ010000009">
    <property type="protein sequence ID" value="KAL2507045.1"/>
    <property type="molecule type" value="Genomic_DNA"/>
</dbReference>
<proteinExistence type="predicted"/>
<sequence length="109" mass="12534">MEPKAQNTITRQSSFELRIRIRRKKALKLLKESLHSDKVLTTVFLSDEYECKNVTIPTEKVDAGGDCFWDNLEGKTSWIEGLAVREKWGKKIGDVEGSWRTGNNTDRFS</sequence>
<evidence type="ECO:0000313" key="1">
    <source>
        <dbReference type="EMBL" id="KAL2507045.1"/>
    </source>
</evidence>
<accession>A0ABD1T2V0</accession>
<name>A0ABD1T2V0_9LAMI</name>
<protein>
    <submittedName>
        <fullName evidence="1">Uncharacterized protein</fullName>
    </submittedName>
</protein>
<comment type="caution">
    <text evidence="1">The sequence shown here is derived from an EMBL/GenBank/DDBJ whole genome shotgun (WGS) entry which is preliminary data.</text>
</comment>